<evidence type="ECO:0000259" key="1">
    <source>
        <dbReference type="Pfam" id="PF00117"/>
    </source>
</evidence>
<dbReference type="Proteomes" id="UP000283895">
    <property type="component" value="Unassembled WGS sequence"/>
</dbReference>
<dbReference type="STRING" id="356882.A0A423WGQ6"/>
<sequence>MNVLLLKNYPSATAADHATIQSFTDNIRGSVPDAQLDICCIANGDTIPETSKYDFVILSGGRVNLLEDVKPNWALDVLDMVRRVAGDGSKTKLLGICWGHQAIHYALGGKIAWLNGNPKVGVQKIELTTEGQKFFQANTLVCHPEMTNEISKVLIDGDDGTYKHQGDLQSTPDV</sequence>
<dbReference type="AlphaFoldDB" id="A0A423WGQ6"/>
<dbReference type="InterPro" id="IPR029062">
    <property type="entry name" value="Class_I_gatase-like"/>
</dbReference>
<dbReference type="OrthoDB" id="92161at2759"/>
<dbReference type="PANTHER" id="PTHR42695">
    <property type="entry name" value="GLUTAMINE AMIDOTRANSFERASE YLR126C-RELATED"/>
    <property type="match status" value="1"/>
</dbReference>
<organism evidence="2 3">
    <name type="scientific">Cytospora schulzeri</name>
    <dbReference type="NCBI Taxonomy" id="448051"/>
    <lineage>
        <taxon>Eukaryota</taxon>
        <taxon>Fungi</taxon>
        <taxon>Dikarya</taxon>
        <taxon>Ascomycota</taxon>
        <taxon>Pezizomycotina</taxon>
        <taxon>Sordariomycetes</taxon>
        <taxon>Sordariomycetidae</taxon>
        <taxon>Diaporthales</taxon>
        <taxon>Cytosporaceae</taxon>
        <taxon>Cytospora</taxon>
    </lineage>
</organism>
<evidence type="ECO:0000313" key="2">
    <source>
        <dbReference type="EMBL" id="ROW02546.1"/>
    </source>
</evidence>
<gene>
    <name evidence="2" type="ORF">VMCG_05997</name>
</gene>
<reference evidence="2 3" key="1">
    <citation type="submission" date="2015-09" db="EMBL/GenBank/DDBJ databases">
        <title>Host preference determinants of Valsa canker pathogens revealed by comparative genomics.</title>
        <authorList>
            <person name="Yin Z."/>
            <person name="Huang L."/>
        </authorList>
    </citation>
    <scope>NUCLEOTIDE SEQUENCE [LARGE SCALE GENOMIC DNA]</scope>
    <source>
        <strain evidence="2 3">03-1</strain>
    </source>
</reference>
<proteinExistence type="predicted"/>
<evidence type="ECO:0000313" key="3">
    <source>
        <dbReference type="Proteomes" id="UP000283895"/>
    </source>
</evidence>
<keyword evidence="3" id="KW-1185">Reference proteome</keyword>
<dbReference type="GO" id="GO:0005829">
    <property type="term" value="C:cytosol"/>
    <property type="evidence" value="ECO:0007669"/>
    <property type="project" value="TreeGrafter"/>
</dbReference>
<dbReference type="InterPro" id="IPR044992">
    <property type="entry name" value="ChyE-like"/>
</dbReference>
<protein>
    <recommendedName>
        <fullName evidence="1">Glutamine amidotransferase domain-containing protein</fullName>
    </recommendedName>
</protein>
<name>A0A423WGQ6_9PEZI</name>
<dbReference type="InterPro" id="IPR017926">
    <property type="entry name" value="GATASE"/>
</dbReference>
<dbReference type="EMBL" id="LKEA01000017">
    <property type="protein sequence ID" value="ROW02546.1"/>
    <property type="molecule type" value="Genomic_DNA"/>
</dbReference>
<dbReference type="PANTHER" id="PTHR42695:SF5">
    <property type="entry name" value="GLUTAMINE AMIDOTRANSFERASE YLR126C-RELATED"/>
    <property type="match status" value="1"/>
</dbReference>
<dbReference type="SUPFAM" id="SSF52317">
    <property type="entry name" value="Class I glutamine amidotransferase-like"/>
    <property type="match status" value="1"/>
</dbReference>
<dbReference type="Gene3D" id="3.40.50.880">
    <property type="match status" value="1"/>
</dbReference>
<feature type="domain" description="Glutamine amidotransferase" evidence="1">
    <location>
        <begin position="21"/>
        <end position="129"/>
    </location>
</feature>
<dbReference type="Pfam" id="PF00117">
    <property type="entry name" value="GATase"/>
    <property type="match status" value="1"/>
</dbReference>
<comment type="caution">
    <text evidence="2">The sequence shown here is derived from an EMBL/GenBank/DDBJ whole genome shotgun (WGS) entry which is preliminary data.</text>
</comment>
<accession>A0A423WGQ6</accession>